<sequence length="82" mass="9598">MVHFMIKAMEKPGFEADAFRVRLRLRIMVTRTVKNAHPCHLIALPVLTGDDLRHLKDMIFWQTREVLCLRRVTAPAMPIYIP</sequence>
<organism evidence="1 2">
    <name type="scientific">Celeribacter baekdonensis</name>
    <dbReference type="NCBI Taxonomy" id="875171"/>
    <lineage>
        <taxon>Bacteria</taxon>
        <taxon>Pseudomonadati</taxon>
        <taxon>Pseudomonadota</taxon>
        <taxon>Alphaproteobacteria</taxon>
        <taxon>Rhodobacterales</taxon>
        <taxon>Roseobacteraceae</taxon>
        <taxon>Celeribacter</taxon>
    </lineage>
</organism>
<gene>
    <name evidence="1" type="ORF">DA792_00255</name>
</gene>
<name>A0A2R4LXS1_9RHOB</name>
<reference evidence="1 2" key="1">
    <citation type="submission" date="2018-03" db="EMBL/GenBank/DDBJ databases">
        <title>The Complete Genome of Celeribacter baekdonensis strain LH4, a Thiosulfate-Oxidizing Alphaproteobacterium Isolated from Gulf of Mexico Continental Slope Sediments.</title>
        <authorList>
            <person name="Flood B.E."/>
            <person name="Bailey J.V."/>
            <person name="Leprich D."/>
        </authorList>
    </citation>
    <scope>NUCLEOTIDE SEQUENCE [LARGE SCALE GENOMIC DNA]</scope>
    <source>
        <strain evidence="1 2">LH4</strain>
        <plasmid evidence="2">Plasmid pcblh4a</plasmid>
    </source>
</reference>
<dbReference type="KEGG" id="cbak:DA792_00255"/>
<dbReference type="EMBL" id="CP028472">
    <property type="protein sequence ID" value="AVW89683.1"/>
    <property type="molecule type" value="Genomic_DNA"/>
</dbReference>
<proteinExistence type="predicted"/>
<evidence type="ECO:0000313" key="1">
    <source>
        <dbReference type="EMBL" id="AVW89683.1"/>
    </source>
</evidence>
<geneLocation type="plasmid" evidence="2">
    <name>pcblh4a</name>
</geneLocation>
<keyword evidence="1" id="KW-0614">Plasmid</keyword>
<protein>
    <submittedName>
        <fullName evidence="1">Uncharacterized protein</fullName>
    </submittedName>
</protein>
<dbReference type="AlphaFoldDB" id="A0A2R4LXS1"/>
<dbReference type="Proteomes" id="UP000241447">
    <property type="component" value="Plasmid pCBLh4a"/>
</dbReference>
<evidence type="ECO:0000313" key="2">
    <source>
        <dbReference type="Proteomes" id="UP000241447"/>
    </source>
</evidence>
<accession>A0A2R4LXS1</accession>